<dbReference type="SMART" id="SM00369">
    <property type="entry name" value="LRR_TYP"/>
    <property type="match status" value="6"/>
</dbReference>
<feature type="chain" id="PRO_5014080108" evidence="8">
    <location>
        <begin position="23"/>
        <end position="624"/>
    </location>
</feature>
<dbReference type="Gene3D" id="2.60.40.10">
    <property type="entry name" value="Immunoglobulins"/>
    <property type="match status" value="1"/>
</dbReference>
<evidence type="ECO:0000256" key="6">
    <source>
        <dbReference type="SAM" id="MobiDB-lite"/>
    </source>
</evidence>
<keyword evidence="3" id="KW-0677">Repeat</keyword>
<keyword evidence="4" id="KW-1015">Disulfide bond</keyword>
<dbReference type="FunFam" id="3.80.10.10:FF:000082">
    <property type="entry name" value="Leucine-rich repeat-containing 24"/>
    <property type="match status" value="1"/>
</dbReference>
<evidence type="ECO:0000256" key="1">
    <source>
        <dbReference type="ARBA" id="ARBA00022614"/>
    </source>
</evidence>
<dbReference type="CDD" id="cd00096">
    <property type="entry name" value="Ig"/>
    <property type="match status" value="1"/>
</dbReference>
<dbReference type="Gene3D" id="3.80.10.10">
    <property type="entry name" value="Ribonuclease Inhibitor"/>
    <property type="match status" value="2"/>
</dbReference>
<evidence type="ECO:0000256" key="8">
    <source>
        <dbReference type="SAM" id="SignalP"/>
    </source>
</evidence>
<dbReference type="FunFam" id="2.60.40.10:FF:000032">
    <property type="entry name" value="palladin isoform X1"/>
    <property type="match status" value="1"/>
</dbReference>
<protein>
    <submittedName>
        <fullName evidence="11">Immunoglobulin superfamily containing leucine-rich repeat protein</fullName>
    </submittedName>
</protein>
<sequence>MPGGQPVQLIVMVLVYCGTIFADWADCPTPCQCKWSSGKKTALCRDADFTDIPLSLNPDMQVLDLSSNNIRHLPEDAFKKVGLLNLQRVFLRGCGIRNVHKDAFRELKILIELDLSDNLIGSLHQETFLGNERLRVLYLNGNPLTEIKEVQFPVLQHLRTLELQHCQIKRIHRDAFLHLSSLESLNLNGNLLKWLSETVFLPISKLKTLSLDGNPWVCDCHLRNFRNWFVSSNLYSHPLSCIEPNILSGIRWENIKPPEFACPPLVKIDRNSVLEDAGNITFTCKVTGDPEPEVSWYFNGHSIDNYTDRMDENRTWLDNNQMWSALHIFNVSDVVAGEFTCEARNLRGKMSANVSLALPEVAVATTLSKSKSMYLVIVCVAASAMVLLFLIGLTCCVCQVKKSGGRRDSKTNFKGSTSFSDADKRLLDASISTTQAGSCEMLGGSSCQDLELIEQSLQNIPLASVCDQQPVHITIESHDPNSSLSLYPPPPEFSTSILPSVSGFGNIFISVSVSQEPPDPESRYPDLLDMKHRQKQNVSVGTSSTHHLPPASSYYATMPRKKRLIDHQSIKSVMPNYDNMGPRITATGSCTNLSSFSNSGESSDDIPPPPPPPLCTGHTDYVAL</sequence>
<dbReference type="InterPro" id="IPR007110">
    <property type="entry name" value="Ig-like_dom"/>
</dbReference>
<evidence type="ECO:0000256" key="7">
    <source>
        <dbReference type="SAM" id="Phobius"/>
    </source>
</evidence>
<gene>
    <name evidence="11" type="primary">Islr_3</name>
    <name evidence="12" type="synonym">Islr_1</name>
    <name evidence="10" type="synonym">Islr_2</name>
</gene>
<evidence type="ECO:0000259" key="9">
    <source>
        <dbReference type="PROSITE" id="PS50835"/>
    </source>
</evidence>
<dbReference type="InterPro" id="IPR001611">
    <property type="entry name" value="Leu-rich_rpt"/>
</dbReference>
<dbReference type="OrthoDB" id="1099686at2759"/>
<dbReference type="SMART" id="SM00408">
    <property type="entry name" value="IGc2"/>
    <property type="match status" value="1"/>
</dbReference>
<proteinExistence type="predicted"/>
<evidence type="ECO:0000256" key="4">
    <source>
        <dbReference type="ARBA" id="ARBA00023157"/>
    </source>
</evidence>
<dbReference type="SUPFAM" id="SSF48726">
    <property type="entry name" value="Immunoglobulin"/>
    <property type="match status" value="1"/>
</dbReference>
<dbReference type="InterPro" id="IPR003598">
    <property type="entry name" value="Ig_sub2"/>
</dbReference>
<feature type="domain" description="Ig-like" evidence="9">
    <location>
        <begin position="263"/>
        <end position="357"/>
    </location>
</feature>
<dbReference type="InterPro" id="IPR036179">
    <property type="entry name" value="Ig-like_dom_sf"/>
</dbReference>
<feature type="region of interest" description="Disordered" evidence="6">
    <location>
        <begin position="588"/>
        <end position="624"/>
    </location>
</feature>
<feature type="signal peptide" evidence="8">
    <location>
        <begin position="1"/>
        <end position="22"/>
    </location>
</feature>
<evidence type="ECO:0000313" key="11">
    <source>
        <dbReference type="EMBL" id="MBW15611.1"/>
    </source>
</evidence>
<dbReference type="InterPro" id="IPR003599">
    <property type="entry name" value="Ig_sub"/>
</dbReference>
<reference evidence="11" key="1">
    <citation type="submission" date="2017-10" db="EMBL/GenBank/DDBJ databases">
        <title>Transcriptome Assembly of Sugarcane Aphid Adults.</title>
        <authorList>
            <person name="Scully E.D."/>
            <person name="Palmer N.A."/>
            <person name="Geib S.M."/>
            <person name="Sarath G."/>
            <person name="Sattler S.E."/>
        </authorList>
    </citation>
    <scope>NUCLEOTIDE SEQUENCE</scope>
    <source>
        <tissue evidence="11">Whole body</tissue>
    </source>
</reference>
<dbReference type="Pfam" id="PF13855">
    <property type="entry name" value="LRR_8"/>
    <property type="match status" value="2"/>
</dbReference>
<dbReference type="SUPFAM" id="SSF52058">
    <property type="entry name" value="L domain-like"/>
    <property type="match status" value="1"/>
</dbReference>
<dbReference type="PANTHER" id="PTHR24366:SF87">
    <property type="entry name" value="KEKKON 6, ISOFORM B"/>
    <property type="match status" value="1"/>
</dbReference>
<dbReference type="SMART" id="SM00409">
    <property type="entry name" value="IG"/>
    <property type="match status" value="1"/>
</dbReference>
<dbReference type="EMBL" id="GFXV01007561">
    <property type="protein sequence ID" value="MBW19366.1"/>
    <property type="molecule type" value="Transcribed_RNA"/>
</dbReference>
<evidence type="ECO:0000256" key="2">
    <source>
        <dbReference type="ARBA" id="ARBA00022729"/>
    </source>
</evidence>
<evidence type="ECO:0000256" key="5">
    <source>
        <dbReference type="ARBA" id="ARBA00023319"/>
    </source>
</evidence>
<dbReference type="EMBL" id="GFXV01003369">
    <property type="protein sequence ID" value="MBW15174.1"/>
    <property type="molecule type" value="Transcribed_RNA"/>
</dbReference>
<keyword evidence="7" id="KW-0472">Membrane</keyword>
<dbReference type="PROSITE" id="PS50835">
    <property type="entry name" value="IG_LIKE"/>
    <property type="match status" value="1"/>
</dbReference>
<keyword evidence="2 8" id="KW-0732">Signal</keyword>
<dbReference type="InterPro" id="IPR013783">
    <property type="entry name" value="Ig-like_fold"/>
</dbReference>
<dbReference type="PANTHER" id="PTHR24366">
    <property type="entry name" value="IG(IMMUNOGLOBULIN) AND LRR(LEUCINE RICH REPEAT) DOMAINS"/>
    <property type="match status" value="1"/>
</dbReference>
<dbReference type="EMBL" id="GFXV01003806">
    <property type="protein sequence ID" value="MBW15611.1"/>
    <property type="molecule type" value="Transcribed_RNA"/>
</dbReference>
<evidence type="ECO:0000313" key="10">
    <source>
        <dbReference type="EMBL" id="MBW15174.1"/>
    </source>
</evidence>
<accession>A0A2H8TNW6</accession>
<evidence type="ECO:0000313" key="12">
    <source>
        <dbReference type="EMBL" id="MBW19366.1"/>
    </source>
</evidence>
<dbReference type="Pfam" id="PF13927">
    <property type="entry name" value="Ig_3"/>
    <property type="match status" value="1"/>
</dbReference>
<name>A0A2H8TNW6_9HEMI</name>
<keyword evidence="7" id="KW-1133">Transmembrane helix</keyword>
<feature type="transmembrane region" description="Helical" evidence="7">
    <location>
        <begin position="373"/>
        <end position="400"/>
    </location>
</feature>
<dbReference type="AlphaFoldDB" id="A0A2H8TNW6"/>
<dbReference type="PROSITE" id="PS51450">
    <property type="entry name" value="LRR"/>
    <property type="match status" value="4"/>
</dbReference>
<dbReference type="InterPro" id="IPR032675">
    <property type="entry name" value="LRR_dom_sf"/>
</dbReference>
<keyword evidence="1" id="KW-0433">Leucine-rich repeat</keyword>
<keyword evidence="7" id="KW-0812">Transmembrane</keyword>
<organism evidence="11">
    <name type="scientific">Melanaphis sacchari</name>
    <dbReference type="NCBI Taxonomy" id="742174"/>
    <lineage>
        <taxon>Eukaryota</taxon>
        <taxon>Metazoa</taxon>
        <taxon>Ecdysozoa</taxon>
        <taxon>Arthropoda</taxon>
        <taxon>Hexapoda</taxon>
        <taxon>Insecta</taxon>
        <taxon>Pterygota</taxon>
        <taxon>Neoptera</taxon>
        <taxon>Paraneoptera</taxon>
        <taxon>Hemiptera</taxon>
        <taxon>Sternorrhyncha</taxon>
        <taxon>Aphidomorpha</taxon>
        <taxon>Aphidoidea</taxon>
        <taxon>Aphididae</taxon>
        <taxon>Aphidini</taxon>
        <taxon>Melanaphis</taxon>
    </lineage>
</organism>
<dbReference type="InterPro" id="IPR003591">
    <property type="entry name" value="Leu-rich_rpt_typical-subtyp"/>
</dbReference>
<keyword evidence="5" id="KW-0393">Immunoglobulin domain</keyword>
<evidence type="ECO:0000256" key="3">
    <source>
        <dbReference type="ARBA" id="ARBA00022737"/>
    </source>
</evidence>